<dbReference type="Pfam" id="PF01381">
    <property type="entry name" value="HTH_3"/>
    <property type="match status" value="1"/>
</dbReference>
<proteinExistence type="inferred from homology"/>
<keyword evidence="6 11" id="KW-0547">Nucleotide-binding</keyword>
<comment type="pathway">
    <text evidence="1 11">Metabolic intermediate biosynthesis; chorismate biosynthesis; chorismate from D-erythrose 4-phosphate and phosphoenolpyruvate: step 5/7.</text>
</comment>
<dbReference type="PANTHER" id="PTHR21087">
    <property type="entry name" value="SHIKIMATE KINASE"/>
    <property type="match status" value="1"/>
</dbReference>
<comment type="subunit">
    <text evidence="11">Monomer.</text>
</comment>
<dbReference type="PRINTS" id="PR01100">
    <property type="entry name" value="SHIKIMTKNASE"/>
</dbReference>
<comment type="caution">
    <text evidence="13">The sequence shown here is derived from an EMBL/GenBank/DDBJ whole genome shotgun (WGS) entry which is preliminary data.</text>
</comment>
<evidence type="ECO:0000256" key="6">
    <source>
        <dbReference type="ARBA" id="ARBA00022741"/>
    </source>
</evidence>
<comment type="similarity">
    <text evidence="2 11">Belongs to the shikimate kinase family.</text>
</comment>
<name>A0ABS9E171_9PROT</name>
<dbReference type="PROSITE" id="PS50943">
    <property type="entry name" value="HTH_CROC1"/>
    <property type="match status" value="1"/>
</dbReference>
<keyword evidence="11" id="KW-0963">Cytoplasm</keyword>
<evidence type="ECO:0000256" key="8">
    <source>
        <dbReference type="ARBA" id="ARBA00022840"/>
    </source>
</evidence>
<feature type="binding site" evidence="11">
    <location>
        <position position="245"/>
    </location>
    <ligand>
        <name>ATP</name>
        <dbReference type="ChEBI" id="CHEBI:30616"/>
    </ligand>
</feature>
<feature type="binding site" evidence="11">
    <location>
        <position position="183"/>
    </location>
    <ligand>
        <name>substrate</name>
    </ligand>
</feature>
<dbReference type="NCBIfam" id="NF006015">
    <property type="entry name" value="PRK08154.1"/>
    <property type="match status" value="1"/>
</dbReference>
<keyword evidence="7 11" id="KW-0418">Kinase</keyword>
<keyword evidence="5 11" id="KW-0808">Transferase</keyword>
<evidence type="ECO:0000259" key="12">
    <source>
        <dbReference type="PROSITE" id="PS50943"/>
    </source>
</evidence>
<comment type="catalytic activity">
    <reaction evidence="10 11">
        <text>shikimate + ATP = 3-phosphoshikimate + ADP + H(+)</text>
        <dbReference type="Rhea" id="RHEA:13121"/>
        <dbReference type="ChEBI" id="CHEBI:15378"/>
        <dbReference type="ChEBI" id="CHEBI:30616"/>
        <dbReference type="ChEBI" id="CHEBI:36208"/>
        <dbReference type="ChEBI" id="CHEBI:145989"/>
        <dbReference type="ChEBI" id="CHEBI:456216"/>
        <dbReference type="EC" id="2.7.1.71"/>
    </reaction>
</comment>
<dbReference type="SUPFAM" id="SSF52540">
    <property type="entry name" value="P-loop containing nucleoside triphosphate hydrolases"/>
    <property type="match status" value="1"/>
</dbReference>
<feature type="binding site" evidence="11">
    <location>
        <position position="206"/>
    </location>
    <ligand>
        <name>substrate</name>
    </ligand>
</feature>
<dbReference type="InterPro" id="IPR023000">
    <property type="entry name" value="Shikimate_kinase_CS"/>
</dbReference>
<dbReference type="Proteomes" id="UP001521209">
    <property type="component" value="Unassembled WGS sequence"/>
</dbReference>
<dbReference type="Pfam" id="PF01202">
    <property type="entry name" value="SKI"/>
    <property type="match status" value="1"/>
</dbReference>
<keyword evidence="9 11" id="KW-0057">Aromatic amino acid biosynthesis</keyword>
<comment type="cofactor">
    <cofactor evidence="11">
        <name>Mg(2+)</name>
        <dbReference type="ChEBI" id="CHEBI:18420"/>
    </cofactor>
    <text evidence="11">Binds 1 Mg(2+) ion per subunit.</text>
</comment>
<dbReference type="SUPFAM" id="SSF47413">
    <property type="entry name" value="lambda repressor-like DNA-binding domains"/>
    <property type="match status" value="1"/>
</dbReference>
<reference evidence="13 14" key="1">
    <citation type="submission" date="2022-01" db="EMBL/GenBank/DDBJ databases">
        <authorList>
            <person name="Won M."/>
            <person name="Kim S.-J."/>
            <person name="Kwon S.-W."/>
        </authorList>
    </citation>
    <scope>NUCLEOTIDE SEQUENCE [LARGE SCALE GENOMIC DNA]</scope>
    <source>
        <strain evidence="13 14">KCTC 23505</strain>
    </source>
</reference>
<evidence type="ECO:0000256" key="11">
    <source>
        <dbReference type="HAMAP-Rule" id="MF_00109"/>
    </source>
</evidence>
<evidence type="ECO:0000256" key="5">
    <source>
        <dbReference type="ARBA" id="ARBA00022679"/>
    </source>
</evidence>
<evidence type="ECO:0000256" key="4">
    <source>
        <dbReference type="ARBA" id="ARBA00022605"/>
    </source>
</evidence>
<evidence type="ECO:0000256" key="10">
    <source>
        <dbReference type="ARBA" id="ARBA00048567"/>
    </source>
</evidence>
<keyword evidence="14" id="KW-1185">Reference proteome</keyword>
<protein>
    <recommendedName>
        <fullName evidence="3 11">Shikimate kinase</fullName>
        <shortName evidence="11">SK</shortName>
        <ecNumber evidence="3 11">2.7.1.71</ecNumber>
    </recommendedName>
</protein>
<gene>
    <name evidence="11" type="primary">aroK</name>
    <name evidence="13" type="ORF">L2A60_19060</name>
</gene>
<dbReference type="PROSITE" id="PS01128">
    <property type="entry name" value="SHIKIMATE_KINASE"/>
    <property type="match status" value="1"/>
</dbReference>
<evidence type="ECO:0000313" key="14">
    <source>
        <dbReference type="Proteomes" id="UP001521209"/>
    </source>
</evidence>
<keyword evidence="8 11" id="KW-0067">ATP-binding</keyword>
<dbReference type="PANTHER" id="PTHR21087:SF16">
    <property type="entry name" value="SHIKIMATE KINASE 1, CHLOROPLASTIC"/>
    <property type="match status" value="1"/>
</dbReference>
<dbReference type="Gene3D" id="3.40.50.300">
    <property type="entry name" value="P-loop containing nucleotide triphosphate hydrolases"/>
    <property type="match status" value="1"/>
</dbReference>
<keyword evidence="11" id="KW-0479">Metal-binding</keyword>
<evidence type="ECO:0000256" key="2">
    <source>
        <dbReference type="ARBA" id="ARBA00006997"/>
    </source>
</evidence>
<dbReference type="CDD" id="cd00093">
    <property type="entry name" value="HTH_XRE"/>
    <property type="match status" value="1"/>
</dbReference>
<feature type="binding site" evidence="11">
    <location>
        <begin position="137"/>
        <end position="142"/>
    </location>
    <ligand>
        <name>ATP</name>
        <dbReference type="ChEBI" id="CHEBI:30616"/>
    </ligand>
</feature>
<dbReference type="HAMAP" id="MF_00109">
    <property type="entry name" value="Shikimate_kinase"/>
    <property type="match status" value="1"/>
</dbReference>
<dbReference type="EMBL" id="JAKGBZ010000078">
    <property type="protein sequence ID" value="MCF3948758.1"/>
    <property type="molecule type" value="Genomic_DNA"/>
</dbReference>
<evidence type="ECO:0000256" key="7">
    <source>
        <dbReference type="ARBA" id="ARBA00022777"/>
    </source>
</evidence>
<feature type="domain" description="HTH cro/C1-type" evidence="12">
    <location>
        <begin position="26"/>
        <end position="80"/>
    </location>
</feature>
<dbReference type="EC" id="2.7.1.71" evidence="3 11"/>
<feature type="binding site" evidence="11">
    <location>
        <position position="264"/>
    </location>
    <ligand>
        <name>substrate</name>
    </ligand>
</feature>
<dbReference type="RefSeq" id="WP_235706069.1">
    <property type="nucleotide sequence ID" value="NZ_JAKGBZ010000078.1"/>
</dbReference>
<dbReference type="InterPro" id="IPR027417">
    <property type="entry name" value="P-loop_NTPase"/>
</dbReference>
<dbReference type="Gene3D" id="1.10.260.40">
    <property type="entry name" value="lambda repressor-like DNA-binding domains"/>
    <property type="match status" value="1"/>
</dbReference>
<comment type="function">
    <text evidence="11">Catalyzes the specific phosphorylation of the 3-hydroxyl group of shikimic acid using ATP as a cosubstrate.</text>
</comment>
<dbReference type="SMART" id="SM00530">
    <property type="entry name" value="HTH_XRE"/>
    <property type="match status" value="1"/>
</dbReference>
<dbReference type="InterPro" id="IPR001387">
    <property type="entry name" value="Cro/C1-type_HTH"/>
</dbReference>
<dbReference type="CDD" id="cd00464">
    <property type="entry name" value="SK"/>
    <property type="match status" value="1"/>
</dbReference>
<dbReference type="InterPro" id="IPR000623">
    <property type="entry name" value="Shikimate_kinase/TSH1"/>
</dbReference>
<evidence type="ECO:0000313" key="13">
    <source>
        <dbReference type="EMBL" id="MCF3948758.1"/>
    </source>
</evidence>
<dbReference type="InterPro" id="IPR031322">
    <property type="entry name" value="Shikimate/glucono_kinase"/>
</dbReference>
<feature type="binding site" evidence="11">
    <location>
        <position position="141"/>
    </location>
    <ligand>
        <name>Mg(2+)</name>
        <dbReference type="ChEBI" id="CHEBI:18420"/>
    </ligand>
</feature>
<comment type="subcellular location">
    <subcellularLocation>
        <location evidence="11">Cytoplasm</location>
    </subcellularLocation>
</comment>
<dbReference type="InterPro" id="IPR010982">
    <property type="entry name" value="Lambda_DNA-bd_dom_sf"/>
</dbReference>
<evidence type="ECO:0000256" key="3">
    <source>
        <dbReference type="ARBA" id="ARBA00012154"/>
    </source>
</evidence>
<sequence>MDAPSDGGPRQDDAKDRLLATLGERVRMLRARRAMPRRMLARTAGVSERHLANLESGVGNVSILVLRQVAEALACPLAELLGDETTSSPEWLMIREILHGRGAVELQAAQNALASLFGAPRREERRRDRIALIGLRGAGKTTLGRMLAEALDRPFVELGREITRLAGCSPSEIQALYGPNAYRRYERQALEGALRDHEHVVIATGGGLVSEPATFSLLLAECFTVWLQASPEEHMNRVIAQGDLRPMADSAEAMEDLKMILAGRGAFYAKADLAFDTRGKSVAASFAGLRGALGV</sequence>
<evidence type="ECO:0000256" key="9">
    <source>
        <dbReference type="ARBA" id="ARBA00023141"/>
    </source>
</evidence>
<accession>A0ABS9E171</accession>
<evidence type="ECO:0000256" key="1">
    <source>
        <dbReference type="ARBA" id="ARBA00004842"/>
    </source>
</evidence>
<organism evidence="13 14">
    <name type="scientific">Acidiphilium iwatense</name>
    <dbReference type="NCBI Taxonomy" id="768198"/>
    <lineage>
        <taxon>Bacteria</taxon>
        <taxon>Pseudomonadati</taxon>
        <taxon>Pseudomonadota</taxon>
        <taxon>Alphaproteobacteria</taxon>
        <taxon>Acetobacterales</taxon>
        <taxon>Acidocellaceae</taxon>
        <taxon>Acidiphilium</taxon>
    </lineage>
</organism>
<keyword evidence="4 11" id="KW-0028">Amino-acid biosynthesis</keyword>
<keyword evidence="11" id="KW-0460">Magnesium</keyword>
<comment type="caution">
    <text evidence="11">Lacks conserved residue(s) required for the propagation of feature annotation.</text>
</comment>